<accession>A0A5S9ME79</accession>
<dbReference type="PANTHER" id="PTHR30505">
    <property type="entry name" value="FRUCTOSE-LIKE PERMEASE"/>
    <property type="match status" value="1"/>
</dbReference>
<organism evidence="8 9">
    <name type="scientific">Bacillus safensis</name>
    <dbReference type="NCBI Taxonomy" id="561879"/>
    <lineage>
        <taxon>Bacteria</taxon>
        <taxon>Bacillati</taxon>
        <taxon>Bacillota</taxon>
        <taxon>Bacilli</taxon>
        <taxon>Bacillales</taxon>
        <taxon>Bacillaceae</taxon>
        <taxon>Bacillus</taxon>
    </lineage>
</organism>
<evidence type="ECO:0000259" key="7">
    <source>
        <dbReference type="PROSITE" id="PS51099"/>
    </source>
</evidence>
<keyword evidence="4" id="KW-0808">Transferase</keyword>
<gene>
    <name evidence="8" type="ORF">BsIDN1_34840</name>
</gene>
<dbReference type="GO" id="GO:0022877">
    <property type="term" value="F:protein-N(PI)-phosphohistidine-fructose phosphotransferase system transporter activity"/>
    <property type="evidence" value="ECO:0007669"/>
    <property type="project" value="InterPro"/>
</dbReference>
<dbReference type="PANTHER" id="PTHR30505:SF28">
    <property type="entry name" value="PTS SYSTEM 2-O-ALPHA-MANNOSYL-D-GLYCERATE-SPECIFIC EIIABC COMPONENT"/>
    <property type="match status" value="1"/>
</dbReference>
<dbReference type="Pfam" id="PF02302">
    <property type="entry name" value="PTS_IIB"/>
    <property type="match status" value="1"/>
</dbReference>
<dbReference type="InterPro" id="IPR003353">
    <property type="entry name" value="PTS_IIB_fruc"/>
</dbReference>
<dbReference type="Proteomes" id="UP000464658">
    <property type="component" value="Chromosome"/>
</dbReference>
<dbReference type="InterPro" id="IPR050864">
    <property type="entry name" value="Bacterial_PTS_Sugar_Transport"/>
</dbReference>
<dbReference type="PROSITE" id="PS51099">
    <property type="entry name" value="PTS_EIIB_TYPE_2"/>
    <property type="match status" value="1"/>
</dbReference>
<dbReference type="CDD" id="cd05569">
    <property type="entry name" value="PTS_IIB_fructose"/>
    <property type="match status" value="1"/>
</dbReference>
<feature type="region of interest" description="Disordered" evidence="6">
    <location>
        <begin position="86"/>
        <end position="121"/>
    </location>
</feature>
<protein>
    <recommendedName>
        <fullName evidence="7">PTS EIIB type-2 domain-containing protein</fullName>
    </recommendedName>
</protein>
<dbReference type="GO" id="GO:0005886">
    <property type="term" value="C:plasma membrane"/>
    <property type="evidence" value="ECO:0007669"/>
    <property type="project" value="TreeGrafter"/>
</dbReference>
<dbReference type="EMBL" id="AP021906">
    <property type="protein sequence ID" value="BBP89866.1"/>
    <property type="molecule type" value="Genomic_DNA"/>
</dbReference>
<dbReference type="AlphaFoldDB" id="A0A5S9ME79"/>
<feature type="domain" description="PTS EIIB type-2" evidence="7">
    <location>
        <begin position="1"/>
        <end position="81"/>
    </location>
</feature>
<sequence length="121" mass="12698">MAAEALKIAAEQLGVDIKVETHGQVGIENALTDQDIMEADGVIVAADKDVNTDRFHGKPLIEVPVAKGIRTPAELIQSIINGDAPVHQVKGRASGTEKPSAPSSSSQKSRQINGYTPSIST</sequence>
<evidence type="ECO:0000313" key="9">
    <source>
        <dbReference type="Proteomes" id="UP000464658"/>
    </source>
</evidence>
<evidence type="ECO:0000313" key="8">
    <source>
        <dbReference type="EMBL" id="BBP89866.1"/>
    </source>
</evidence>
<dbReference type="GO" id="GO:0009401">
    <property type="term" value="P:phosphoenolpyruvate-dependent sugar phosphotransferase system"/>
    <property type="evidence" value="ECO:0007669"/>
    <property type="project" value="UniProtKB-KW"/>
</dbReference>
<reference evidence="8 9" key="1">
    <citation type="submission" date="2019-12" db="EMBL/GenBank/DDBJ databases">
        <title>Full genome sequence of a Bacillus safensis strain isolated from commercially available natto in Indonesia.</title>
        <authorList>
            <person name="Yoshida M."/>
            <person name="Uomi M."/>
            <person name="Waturangi D."/>
            <person name="Ekaputri J.J."/>
            <person name="Setiamarga D.H.E."/>
        </authorList>
    </citation>
    <scope>NUCLEOTIDE SEQUENCE [LARGE SCALE GENOMIC DNA]</scope>
    <source>
        <strain evidence="8 9">IDN1</strain>
    </source>
</reference>
<dbReference type="InterPro" id="IPR036095">
    <property type="entry name" value="PTS_EIIB-like_sf"/>
</dbReference>
<keyword evidence="3" id="KW-0762">Sugar transport</keyword>
<evidence type="ECO:0000256" key="6">
    <source>
        <dbReference type="SAM" id="MobiDB-lite"/>
    </source>
</evidence>
<keyword evidence="1" id="KW-0813">Transport</keyword>
<dbReference type="InterPro" id="IPR013011">
    <property type="entry name" value="PTS_EIIB_2"/>
</dbReference>
<evidence type="ECO:0000256" key="3">
    <source>
        <dbReference type="ARBA" id="ARBA00022597"/>
    </source>
</evidence>
<evidence type="ECO:0000256" key="1">
    <source>
        <dbReference type="ARBA" id="ARBA00022448"/>
    </source>
</evidence>
<dbReference type="Gene3D" id="3.40.50.2300">
    <property type="match status" value="1"/>
</dbReference>
<proteinExistence type="predicted"/>
<keyword evidence="2" id="KW-0597">Phosphoprotein</keyword>
<evidence type="ECO:0000256" key="5">
    <source>
        <dbReference type="ARBA" id="ARBA00022683"/>
    </source>
</evidence>
<dbReference type="GO" id="GO:0090563">
    <property type="term" value="F:protein-phosphocysteine-sugar phosphotransferase activity"/>
    <property type="evidence" value="ECO:0007669"/>
    <property type="project" value="TreeGrafter"/>
</dbReference>
<evidence type="ECO:0000256" key="4">
    <source>
        <dbReference type="ARBA" id="ARBA00022679"/>
    </source>
</evidence>
<dbReference type="SUPFAM" id="SSF52794">
    <property type="entry name" value="PTS system IIB component-like"/>
    <property type="match status" value="1"/>
</dbReference>
<feature type="compositionally biased region" description="Polar residues" evidence="6">
    <location>
        <begin position="110"/>
        <end position="121"/>
    </location>
</feature>
<name>A0A5S9ME79_BACIA</name>
<evidence type="ECO:0000256" key="2">
    <source>
        <dbReference type="ARBA" id="ARBA00022553"/>
    </source>
</evidence>
<feature type="compositionally biased region" description="Low complexity" evidence="6">
    <location>
        <begin position="98"/>
        <end position="109"/>
    </location>
</feature>
<keyword evidence="5" id="KW-0598">Phosphotransferase system</keyword>
<dbReference type="InterPro" id="IPR003501">
    <property type="entry name" value="PTS_EIIB_2/3"/>
</dbReference>